<organism evidence="1 2">
    <name type="scientific">Ajellomyces capsulatus</name>
    <name type="common">Darling's disease fungus</name>
    <name type="synonym">Histoplasma capsulatum</name>
    <dbReference type="NCBI Taxonomy" id="5037"/>
    <lineage>
        <taxon>Eukaryota</taxon>
        <taxon>Fungi</taxon>
        <taxon>Dikarya</taxon>
        <taxon>Ascomycota</taxon>
        <taxon>Pezizomycotina</taxon>
        <taxon>Eurotiomycetes</taxon>
        <taxon>Eurotiomycetidae</taxon>
        <taxon>Onygenales</taxon>
        <taxon>Ajellomycetaceae</taxon>
        <taxon>Histoplasma</taxon>
    </lineage>
</organism>
<dbReference type="EMBL" id="JAEVHI010000001">
    <property type="protein sequence ID" value="KAG5303387.1"/>
    <property type="molecule type" value="Genomic_DNA"/>
</dbReference>
<protein>
    <submittedName>
        <fullName evidence="1">Mis6 domain-containing protein</fullName>
    </submittedName>
</protein>
<sequence>MKGRRGGWRVGWIAFSRTKWLEYRQGRKEMTRGMTQSILNMCLMSLLGLCGLQKACLKLWISFCASTSSPGTVMTAELPSCRSWSIYPYRTTIPFDKITSFH</sequence>
<proteinExistence type="predicted"/>
<name>A0A8H7Z7U0_AJECA</name>
<accession>A0A8H7Z7U0</accession>
<gene>
    <name evidence="1" type="ORF">I7I52_01373</name>
</gene>
<dbReference type="VEuPathDB" id="FungiDB:I7I52_01373"/>
<evidence type="ECO:0000313" key="1">
    <source>
        <dbReference type="EMBL" id="KAG5303387.1"/>
    </source>
</evidence>
<comment type="caution">
    <text evidence="1">The sequence shown here is derived from an EMBL/GenBank/DDBJ whole genome shotgun (WGS) entry which is preliminary data.</text>
</comment>
<dbReference type="AlphaFoldDB" id="A0A8H7Z7U0"/>
<evidence type="ECO:0000313" key="2">
    <source>
        <dbReference type="Proteomes" id="UP000670092"/>
    </source>
</evidence>
<reference evidence="1 2" key="1">
    <citation type="submission" date="2021-01" db="EMBL/GenBank/DDBJ databases">
        <title>Chromosome-level genome assembly of a human fungal pathogen reveals clustering of transcriptionally co-regulated genes.</title>
        <authorList>
            <person name="Voorhies M."/>
            <person name="Cohen S."/>
            <person name="Shea T.P."/>
            <person name="Petrus S."/>
            <person name="Munoz J.F."/>
            <person name="Poplawski S."/>
            <person name="Goldman W.E."/>
            <person name="Michael T."/>
            <person name="Cuomo C.A."/>
            <person name="Sil A."/>
            <person name="Beyhan S."/>
        </authorList>
    </citation>
    <scope>NUCLEOTIDE SEQUENCE [LARGE SCALE GENOMIC DNA]</scope>
    <source>
        <strain evidence="1 2">G184AR</strain>
    </source>
</reference>
<dbReference type="Proteomes" id="UP000670092">
    <property type="component" value="Unassembled WGS sequence"/>
</dbReference>